<dbReference type="InterPro" id="IPR056591">
    <property type="entry name" value="ELP3-like_N"/>
</dbReference>
<evidence type="ECO:0000256" key="7">
    <source>
        <dbReference type="ARBA" id="ARBA00022694"/>
    </source>
</evidence>
<dbReference type="RefSeq" id="WP_015505510.1">
    <property type="nucleotide sequence ID" value="NZ_CP017686.1"/>
</dbReference>
<gene>
    <name evidence="18" type="ORF">BKD89_08015</name>
</gene>
<comment type="pathway">
    <text evidence="1">tRNA modification.</text>
</comment>
<dbReference type="CDD" id="cd04301">
    <property type="entry name" value="NAT_SF"/>
    <property type="match status" value="1"/>
</dbReference>
<comment type="similarity">
    <text evidence="2">Belongs to the ELP3 family.</text>
</comment>
<dbReference type="OMA" id="TFETRPD"/>
<dbReference type="SFLD" id="SFLDG01086">
    <property type="entry name" value="elongater_protein-like"/>
    <property type="match status" value="1"/>
</dbReference>
<evidence type="ECO:0000313" key="18">
    <source>
        <dbReference type="EMBL" id="AYQ55729.1"/>
    </source>
</evidence>
<dbReference type="AlphaFoldDB" id="A0A3G3IJ25"/>
<name>A0A3G3IJ25_9ARCH</name>
<evidence type="ECO:0000256" key="15">
    <source>
        <dbReference type="PIRSR" id="PIRSR005669-1"/>
    </source>
</evidence>
<proteinExistence type="inferred from homology"/>
<dbReference type="PROSITE" id="PS51918">
    <property type="entry name" value="RADICAL_SAM"/>
    <property type="match status" value="1"/>
</dbReference>
<dbReference type="Pfam" id="PF16199">
    <property type="entry name" value="Radical_SAM_C"/>
    <property type="match status" value="1"/>
</dbReference>
<dbReference type="PIRSF" id="PIRSF005669">
    <property type="entry name" value="Hist_AcTrfase_ELP3"/>
    <property type="match status" value="1"/>
</dbReference>
<dbReference type="InterPro" id="IPR039661">
    <property type="entry name" value="ELP3"/>
</dbReference>
<dbReference type="NCBIfam" id="TIGR01211">
    <property type="entry name" value="ELP3"/>
    <property type="match status" value="1"/>
</dbReference>
<evidence type="ECO:0000256" key="9">
    <source>
        <dbReference type="ARBA" id="ARBA00022884"/>
    </source>
</evidence>
<evidence type="ECO:0000256" key="10">
    <source>
        <dbReference type="ARBA" id="ARBA00023004"/>
    </source>
</evidence>
<dbReference type="Pfam" id="PF00583">
    <property type="entry name" value="Acetyltransf_1"/>
    <property type="match status" value="1"/>
</dbReference>
<dbReference type="InterPro" id="IPR016181">
    <property type="entry name" value="Acyl_CoA_acyltransferase"/>
</dbReference>
<dbReference type="GeneID" id="41322400"/>
<dbReference type="GO" id="GO:0051539">
    <property type="term" value="F:4 iron, 4 sulfur cluster binding"/>
    <property type="evidence" value="ECO:0007669"/>
    <property type="project" value="UniProtKB-KW"/>
</dbReference>
<dbReference type="GO" id="GO:0000049">
    <property type="term" value="F:tRNA binding"/>
    <property type="evidence" value="ECO:0007669"/>
    <property type="project" value="UniProtKB-KW"/>
</dbReference>
<evidence type="ECO:0000256" key="8">
    <source>
        <dbReference type="ARBA" id="ARBA00022723"/>
    </source>
</evidence>
<feature type="binding site" evidence="15">
    <location>
        <position position="93"/>
    </location>
    <ligand>
        <name>[4Fe-4S] cluster</name>
        <dbReference type="ChEBI" id="CHEBI:49883"/>
        <note>4Fe-4S-S-AdoMet</note>
    </ligand>
</feature>
<dbReference type="InterPro" id="IPR034687">
    <property type="entry name" value="ELP3-like"/>
</dbReference>
<keyword evidence="5" id="KW-0808">Transferase</keyword>
<feature type="binding site" evidence="15">
    <location>
        <position position="85"/>
    </location>
    <ligand>
        <name>[4Fe-4S] cluster</name>
        <dbReference type="ChEBI" id="CHEBI:49883"/>
        <note>4Fe-4S-S-AdoMet</note>
    </ligand>
</feature>
<feature type="domain" description="N-acetyltransferase" evidence="16">
    <location>
        <begin position="375"/>
        <end position="511"/>
    </location>
</feature>
<dbReference type="GO" id="GO:0002926">
    <property type="term" value="P:tRNA wobble base 5-methoxycarbonylmethyl-2-thiouridinylation"/>
    <property type="evidence" value="ECO:0007669"/>
    <property type="project" value="TreeGrafter"/>
</dbReference>
<dbReference type="SUPFAM" id="SSF102114">
    <property type="entry name" value="Radical SAM enzymes"/>
    <property type="match status" value="1"/>
</dbReference>
<evidence type="ECO:0000256" key="14">
    <source>
        <dbReference type="ARBA" id="ARBA00047372"/>
    </source>
</evidence>
<keyword evidence="12" id="KW-0012">Acyltransferase</keyword>
<evidence type="ECO:0000256" key="1">
    <source>
        <dbReference type="ARBA" id="ARBA00005217"/>
    </source>
</evidence>
<keyword evidence="3" id="KW-0004">4Fe-4S</keyword>
<organism evidence="18 19">
    <name type="scientific">Methanomethylophilus alvi</name>
    <dbReference type="NCBI Taxonomy" id="1291540"/>
    <lineage>
        <taxon>Archaea</taxon>
        <taxon>Methanobacteriati</taxon>
        <taxon>Thermoplasmatota</taxon>
        <taxon>Thermoplasmata</taxon>
        <taxon>Methanomassiliicoccales</taxon>
        <taxon>Methanomethylophilaceae</taxon>
        <taxon>Methanomethylophilus</taxon>
    </lineage>
</organism>
<reference evidence="18 19" key="1">
    <citation type="submission" date="2016-10" db="EMBL/GenBank/DDBJ databases">
        <title>Complete genome of the TMA-utilizing, human hosted archaeon Methanomethylophilus alvus Gen. nov, sp. nov., strain Mx-05, derived from a pure culture.</title>
        <authorList>
            <person name="Brugere J.-F."/>
            <person name="Ben Hania W."/>
            <person name="Chaudhary P.P."/>
            <person name="Gaci N."/>
            <person name="Borrel G."/>
            <person name="Cao Van Tuat L."/>
            <person name="Fardeau M.-L."/>
            <person name="Harris H.M.B."/>
            <person name="O'Toole P.W."/>
            <person name="Ollivier B."/>
        </authorList>
    </citation>
    <scope>NUCLEOTIDE SEQUENCE [LARGE SCALE GENOMIC DNA]</scope>
    <source>
        <strain evidence="18 19">Mx-05</strain>
    </source>
</reference>
<dbReference type="PANTHER" id="PTHR11135">
    <property type="entry name" value="HISTONE ACETYLTRANSFERASE-RELATED"/>
    <property type="match status" value="1"/>
</dbReference>
<dbReference type="PANTHER" id="PTHR11135:SF7">
    <property type="entry name" value="TRNA URIDINE(34) ACETYLTRANSFERASE"/>
    <property type="match status" value="1"/>
</dbReference>
<evidence type="ECO:0000256" key="12">
    <source>
        <dbReference type="ARBA" id="ARBA00023315"/>
    </source>
</evidence>
<keyword evidence="6" id="KW-0949">S-adenosyl-L-methionine</keyword>
<feature type="binding site" evidence="15">
    <location>
        <position position="90"/>
    </location>
    <ligand>
        <name>[4Fe-4S] cluster</name>
        <dbReference type="ChEBI" id="CHEBI:49883"/>
        <note>4Fe-4S-S-AdoMet</note>
    </ligand>
</feature>
<dbReference type="Gene3D" id="3.20.20.70">
    <property type="entry name" value="Aldolase class I"/>
    <property type="match status" value="1"/>
</dbReference>
<dbReference type="EMBL" id="CP017686">
    <property type="protein sequence ID" value="AYQ55729.1"/>
    <property type="molecule type" value="Genomic_DNA"/>
</dbReference>
<dbReference type="SFLD" id="SFLDS00029">
    <property type="entry name" value="Radical_SAM"/>
    <property type="match status" value="1"/>
</dbReference>
<dbReference type="Pfam" id="PF23613">
    <property type="entry name" value="ELP3_N"/>
    <property type="match status" value="1"/>
</dbReference>
<accession>A0A3G3IJ25</accession>
<evidence type="ECO:0000256" key="11">
    <source>
        <dbReference type="ARBA" id="ARBA00023014"/>
    </source>
</evidence>
<evidence type="ECO:0000259" key="16">
    <source>
        <dbReference type="PROSITE" id="PS51186"/>
    </source>
</evidence>
<protein>
    <recommendedName>
        <fullName evidence="13">tRNA carboxymethyluridine synthase</fullName>
        <ecNumber evidence="13">2.3.1.311</ecNumber>
    </recommendedName>
</protein>
<comment type="catalytic activity">
    <reaction evidence="14">
        <text>uridine(34) in tRNA + acetyl-CoA + S-adenosyl-L-methionine + H2O = 5-(carboxymethyl)uridine(34) in tRNA + 5'-deoxyadenosine + L-methionine + CoA + 2 H(+)</text>
        <dbReference type="Rhea" id="RHEA:61020"/>
        <dbReference type="Rhea" id="RHEA-COMP:10407"/>
        <dbReference type="Rhea" id="RHEA-COMP:11727"/>
        <dbReference type="ChEBI" id="CHEBI:15377"/>
        <dbReference type="ChEBI" id="CHEBI:15378"/>
        <dbReference type="ChEBI" id="CHEBI:17319"/>
        <dbReference type="ChEBI" id="CHEBI:57287"/>
        <dbReference type="ChEBI" id="CHEBI:57288"/>
        <dbReference type="ChEBI" id="CHEBI:57844"/>
        <dbReference type="ChEBI" id="CHEBI:59789"/>
        <dbReference type="ChEBI" id="CHEBI:65315"/>
        <dbReference type="ChEBI" id="CHEBI:74882"/>
        <dbReference type="EC" id="2.3.1.311"/>
    </reaction>
    <physiologicalReaction direction="left-to-right" evidence="14">
        <dbReference type="Rhea" id="RHEA:61021"/>
    </physiologicalReaction>
</comment>
<keyword evidence="11 15" id="KW-0411">Iron-sulfur</keyword>
<evidence type="ECO:0000259" key="17">
    <source>
        <dbReference type="PROSITE" id="PS51918"/>
    </source>
</evidence>
<evidence type="ECO:0000313" key="19">
    <source>
        <dbReference type="Proteomes" id="UP000273278"/>
    </source>
</evidence>
<dbReference type="Gene3D" id="3.40.630.30">
    <property type="match status" value="1"/>
</dbReference>
<keyword evidence="9" id="KW-0694">RNA-binding</keyword>
<keyword evidence="10 15" id="KW-0408">Iron</keyword>
<dbReference type="EC" id="2.3.1.311" evidence="13"/>
<dbReference type="PROSITE" id="PS51186">
    <property type="entry name" value="GNAT"/>
    <property type="match status" value="1"/>
</dbReference>
<dbReference type="InterPro" id="IPR032432">
    <property type="entry name" value="Radical_SAM_C"/>
</dbReference>
<keyword evidence="8 15" id="KW-0479">Metal-binding</keyword>
<dbReference type="GO" id="GO:0005737">
    <property type="term" value="C:cytoplasm"/>
    <property type="evidence" value="ECO:0007669"/>
    <property type="project" value="TreeGrafter"/>
</dbReference>
<dbReference type="GO" id="GO:0046872">
    <property type="term" value="F:metal ion binding"/>
    <property type="evidence" value="ECO:0007669"/>
    <property type="project" value="UniProtKB-KW"/>
</dbReference>
<dbReference type="Proteomes" id="UP000273278">
    <property type="component" value="Chromosome"/>
</dbReference>
<dbReference type="SMART" id="SM00729">
    <property type="entry name" value="Elp3"/>
    <property type="match status" value="1"/>
</dbReference>
<evidence type="ECO:0000256" key="6">
    <source>
        <dbReference type="ARBA" id="ARBA00022691"/>
    </source>
</evidence>
<keyword evidence="4" id="KW-0820">tRNA-binding</keyword>
<evidence type="ECO:0000256" key="3">
    <source>
        <dbReference type="ARBA" id="ARBA00022485"/>
    </source>
</evidence>
<feature type="domain" description="Radical SAM core" evidence="17">
    <location>
        <begin position="70"/>
        <end position="351"/>
    </location>
</feature>
<dbReference type="Pfam" id="PF04055">
    <property type="entry name" value="Radical_SAM"/>
    <property type="match status" value="1"/>
</dbReference>
<dbReference type="InterPro" id="IPR058240">
    <property type="entry name" value="rSAM_sf"/>
</dbReference>
<keyword evidence="7" id="KW-0819">tRNA processing</keyword>
<dbReference type="InterPro" id="IPR007197">
    <property type="entry name" value="rSAM"/>
</dbReference>
<dbReference type="SFLD" id="SFLDF00344">
    <property type="entry name" value="ELP3-like"/>
    <property type="match status" value="1"/>
</dbReference>
<dbReference type="InterPro" id="IPR006638">
    <property type="entry name" value="Elp3/MiaA/NifB-like_rSAM"/>
</dbReference>
<dbReference type="InterPro" id="IPR000182">
    <property type="entry name" value="GNAT_dom"/>
</dbReference>
<evidence type="ECO:0000256" key="5">
    <source>
        <dbReference type="ARBA" id="ARBA00022679"/>
    </source>
</evidence>
<dbReference type="GO" id="GO:0106261">
    <property type="term" value="F:tRNA uridine(34) acetyltransferase activity"/>
    <property type="evidence" value="ECO:0007669"/>
    <property type="project" value="UniProtKB-EC"/>
</dbReference>
<evidence type="ECO:0000256" key="4">
    <source>
        <dbReference type="ARBA" id="ARBA00022555"/>
    </source>
</evidence>
<comment type="cofactor">
    <cofactor evidence="15">
        <name>[4Fe-4S] cluster</name>
        <dbReference type="ChEBI" id="CHEBI:49883"/>
    </cofactor>
    <text evidence="15">Binds 1 [4Fe-4S] cluster. The cluster is coordinated with 3 cysteines and an exchangeable S-adenosyl-L-methionine.</text>
</comment>
<dbReference type="InterPro" id="IPR013785">
    <property type="entry name" value="Aldolase_TIM"/>
</dbReference>
<evidence type="ECO:0000256" key="2">
    <source>
        <dbReference type="ARBA" id="ARBA00005494"/>
    </source>
</evidence>
<dbReference type="SUPFAM" id="SSF55729">
    <property type="entry name" value="Acyl-CoA N-acyltransferases (Nat)"/>
    <property type="match status" value="1"/>
</dbReference>
<sequence>MGDDVARCIIEAIRAGDVTDRDSLQRLKMQLCSKYGPDKVPPNSEVLALVPEDERKAFLPLLVKKPMRTASGVAVVAVMTSPYPCPHGKCAYCPGGVSNNSPQSYTGKEPAARRAAMNRFDPYDQVSSRLAQLEEIGHDTDKIDLIIMGGTFTSRDPQYQEWFVKRCFEAMNGHPSPSLEAAQEENSHADRRCIGLTVETRPDYFCKDIQIERMMRLGATRVELGVQILDDDVLDKVKRGHGVSEVVKATECCRNHGLKICYHLMPGLPGSSPENDYRCFKRMFDDPDFRPDMLKFYPTLVVGDTELHRMWEAGEYRPLDTDAAVKLLSKMKAYVPDYVRIQRIQRDIPVPEITAGILKSNLRQLVQADMKRKGLRCRCIRCREVGHTGEVLDDPSEVRLGVEEYEANGGKERFISYTYRDSLVGYVRLRTDDSDLATVRELKVFGNETAIGAAAESWQHRGFGKALLDEAERIARSENKKRIRVTSGVGVREYYASRGYVLDAPYMAKDL</sequence>
<evidence type="ECO:0000256" key="13">
    <source>
        <dbReference type="ARBA" id="ARBA00044771"/>
    </source>
</evidence>